<dbReference type="SUPFAM" id="SSF51556">
    <property type="entry name" value="Metallo-dependent hydrolases"/>
    <property type="match status" value="1"/>
</dbReference>
<dbReference type="Gene3D" id="3.10.20.70">
    <property type="entry name" value="Glutamine synthetase, N-terminal domain"/>
    <property type="match status" value="1"/>
</dbReference>
<reference evidence="5 6" key="1">
    <citation type="submission" date="2016-04" db="EMBL/GenBank/DDBJ databases">
        <title>A degradative enzymes factory behind the ericoid mycorrhizal symbiosis.</title>
        <authorList>
            <consortium name="DOE Joint Genome Institute"/>
            <person name="Martino E."/>
            <person name="Morin E."/>
            <person name="Grelet G."/>
            <person name="Kuo A."/>
            <person name="Kohler A."/>
            <person name="Daghino S."/>
            <person name="Barry K."/>
            <person name="Choi C."/>
            <person name="Cichocki N."/>
            <person name="Clum A."/>
            <person name="Copeland A."/>
            <person name="Hainaut M."/>
            <person name="Haridas S."/>
            <person name="Labutti K."/>
            <person name="Lindquist E."/>
            <person name="Lipzen A."/>
            <person name="Khouja H.-R."/>
            <person name="Murat C."/>
            <person name="Ohm R."/>
            <person name="Olson A."/>
            <person name="Spatafora J."/>
            <person name="Veneault-Fourrey C."/>
            <person name="Henrissat B."/>
            <person name="Grigoriev I."/>
            <person name="Martin F."/>
            <person name="Perotto S."/>
        </authorList>
    </citation>
    <scope>NUCLEOTIDE SEQUENCE [LARGE SCALE GENOMIC DNA]</scope>
    <source>
        <strain evidence="5 6">E</strain>
    </source>
</reference>
<dbReference type="AlphaFoldDB" id="A0A2J6SKT2"/>
<dbReference type="Gene3D" id="3.30.590.10">
    <property type="entry name" value="Glutamine synthetase/guanido kinase, catalytic domain"/>
    <property type="match status" value="1"/>
</dbReference>
<dbReference type="PANTHER" id="PTHR43383:SF2">
    <property type="entry name" value="AMIDOHYDROLASE 2 FAMILY PROTEIN"/>
    <property type="match status" value="1"/>
</dbReference>
<dbReference type="GO" id="GO:0016787">
    <property type="term" value="F:hydrolase activity"/>
    <property type="evidence" value="ECO:0007669"/>
    <property type="project" value="InterPro"/>
</dbReference>
<dbReference type="Gene3D" id="3.20.20.140">
    <property type="entry name" value="Metal-dependent hydrolases"/>
    <property type="match status" value="1"/>
</dbReference>
<evidence type="ECO:0000256" key="2">
    <source>
        <dbReference type="PROSITE-ProRule" id="PRU01331"/>
    </source>
</evidence>
<dbReference type="SUPFAM" id="SSF55931">
    <property type="entry name" value="Glutamine synthetase/guanido kinase"/>
    <property type="match status" value="1"/>
</dbReference>
<sequence length="856" mass="95373">MDDLIKAIHTTPIIDNHAHPLLTPATQSKYPLLSITTEAHGDAMRATTSSLSHIRAVNQLSYVLGCPPTWEDVVKAIDIEKAKPHHVWQRRCLEGIETILVDDGLDGGDEVYDYSWHDKLVRSECKRIVRIEKLAEEIIDALLKQPDIEPEDVFGALRDAFEIAIQTAIDDPEVVGFKSVICYRTGLDILPLVSSSAVRDSFVDYIAGLQDAGVTEFKRVDGMPLNSYLVNKAAQLISLSPKHKKPLQFHTGLGDNDITLTRSSPSHLQGFIRRYPTVPIVLLHASYPWTKEAGYLASVYENVYADIGEVFPFVSREGQEKVVREILELCPTEKILWSTDGHWFPETYLLAVVQVREALEVVLTDYVQSETLTVAQAVRAIEDIFFKTSNDLYNLHIPFKPLVNSTIPLPVRSATRTDEDALTSFLNEYTSTKFIRLQYLDYTSTPRVRIIPVKKALSILDNSPHLSIGITKASLGLLQNDIIIPAASAIGEYRLQADLSSLRPGPYEGYAFVQGEFHESDGSIADLCPRSLLRRTLVEAESQNLEFLVGFEIEIVFMSRSEDGALQPLSNSGGHAWSSNRALHGNKMLDMLHQIYDSLAVSGIYLEQWHPEAALGQYEFVLPPLPPLQAADALLHAREIVNTVVAGYSMRATLYPKPFSDMAGTASHIHISISSPDGDKKGVYESFYAGILKHLQAIIAFTYSSPSSYDRMADSCWAGGRWVAWGTQNRETALRKIEDSHFEIKVVDGLANVYFALAAIIAAGTQGVKDKLDLILGDCLKDPAQLSDDEKKTLGVKDMLPKDLESALQALEEDGELTKLMGKDLVVRYIKVKKAEIDLLNGMRAPDRKHWIMERY</sequence>
<evidence type="ECO:0000256" key="3">
    <source>
        <dbReference type="RuleBase" id="RU000384"/>
    </source>
</evidence>
<dbReference type="PROSITE" id="PS51987">
    <property type="entry name" value="GS_CATALYTIC"/>
    <property type="match status" value="1"/>
</dbReference>
<dbReference type="RefSeq" id="XP_024728234.1">
    <property type="nucleotide sequence ID" value="XM_024885352.1"/>
</dbReference>
<evidence type="ECO:0000256" key="1">
    <source>
        <dbReference type="ARBA" id="ARBA00021364"/>
    </source>
</evidence>
<evidence type="ECO:0000259" key="4">
    <source>
        <dbReference type="PROSITE" id="PS51987"/>
    </source>
</evidence>
<dbReference type="Proteomes" id="UP000235371">
    <property type="component" value="Unassembled WGS sequence"/>
</dbReference>
<organism evidence="5 6">
    <name type="scientific">Hyaloscypha bicolor E</name>
    <dbReference type="NCBI Taxonomy" id="1095630"/>
    <lineage>
        <taxon>Eukaryota</taxon>
        <taxon>Fungi</taxon>
        <taxon>Dikarya</taxon>
        <taxon>Ascomycota</taxon>
        <taxon>Pezizomycotina</taxon>
        <taxon>Leotiomycetes</taxon>
        <taxon>Helotiales</taxon>
        <taxon>Hyaloscyphaceae</taxon>
        <taxon>Hyaloscypha</taxon>
        <taxon>Hyaloscypha bicolor</taxon>
    </lineage>
</organism>
<dbReference type="STRING" id="1095630.A0A2J6SKT2"/>
<dbReference type="InParanoid" id="A0A2J6SKT2"/>
<protein>
    <recommendedName>
        <fullName evidence="1">Glutamine synthetase</fullName>
    </recommendedName>
</protein>
<dbReference type="Pfam" id="PF00120">
    <property type="entry name" value="Gln-synt_C"/>
    <property type="match status" value="1"/>
</dbReference>
<proteinExistence type="inferred from homology"/>
<evidence type="ECO:0000313" key="5">
    <source>
        <dbReference type="EMBL" id="PMD51330.1"/>
    </source>
</evidence>
<dbReference type="GO" id="GO:0006542">
    <property type="term" value="P:glutamine biosynthetic process"/>
    <property type="evidence" value="ECO:0007669"/>
    <property type="project" value="InterPro"/>
</dbReference>
<evidence type="ECO:0000313" key="6">
    <source>
        <dbReference type="Proteomes" id="UP000235371"/>
    </source>
</evidence>
<dbReference type="InterPro" id="IPR008146">
    <property type="entry name" value="Gln_synth_cat_dom"/>
</dbReference>
<dbReference type="InterPro" id="IPR027303">
    <property type="entry name" value="Gln_synth_gly_rich_site"/>
</dbReference>
<dbReference type="PROSITE" id="PS00181">
    <property type="entry name" value="GLNA_ATP"/>
    <property type="match status" value="1"/>
</dbReference>
<dbReference type="GO" id="GO:0004356">
    <property type="term" value="F:glutamine synthetase activity"/>
    <property type="evidence" value="ECO:0007669"/>
    <property type="project" value="InterPro"/>
</dbReference>
<dbReference type="InterPro" id="IPR006680">
    <property type="entry name" value="Amidohydro-rel"/>
</dbReference>
<dbReference type="OrthoDB" id="3364440at2759"/>
<dbReference type="InterPro" id="IPR036651">
    <property type="entry name" value="Gln_synt_N_sf"/>
</dbReference>
<dbReference type="InterPro" id="IPR032466">
    <property type="entry name" value="Metal_Hydrolase"/>
</dbReference>
<dbReference type="EMBL" id="KZ613912">
    <property type="protein sequence ID" value="PMD51330.1"/>
    <property type="molecule type" value="Genomic_DNA"/>
</dbReference>
<dbReference type="PANTHER" id="PTHR43383">
    <property type="entry name" value="NODULIN 6"/>
    <property type="match status" value="1"/>
</dbReference>
<dbReference type="GeneID" id="36593429"/>
<feature type="domain" description="GS catalytic" evidence="4">
    <location>
        <begin position="529"/>
        <end position="856"/>
    </location>
</feature>
<gene>
    <name evidence="5" type="ORF">K444DRAFT_647530</name>
</gene>
<comment type="similarity">
    <text evidence="2 3">Belongs to the glutamine synthetase family.</text>
</comment>
<dbReference type="Pfam" id="PF04909">
    <property type="entry name" value="Amidohydro_2"/>
    <property type="match status" value="1"/>
</dbReference>
<name>A0A2J6SKT2_9HELO</name>
<keyword evidence="6" id="KW-1185">Reference proteome</keyword>
<dbReference type="InterPro" id="IPR014746">
    <property type="entry name" value="Gln_synth/guanido_kin_cat_dom"/>
</dbReference>
<accession>A0A2J6SKT2</accession>
<dbReference type="SMART" id="SM01230">
    <property type="entry name" value="Gln-synt_C"/>
    <property type="match status" value="1"/>
</dbReference>